<evidence type="ECO:0000256" key="2">
    <source>
        <dbReference type="ARBA" id="ARBA00013064"/>
    </source>
</evidence>
<dbReference type="GO" id="GO:0004725">
    <property type="term" value="F:protein tyrosine phosphatase activity"/>
    <property type="evidence" value="ECO:0007669"/>
    <property type="project" value="UniProtKB-EC"/>
</dbReference>
<dbReference type="InterPro" id="IPR016195">
    <property type="entry name" value="Pol/histidinol_Pase-like"/>
</dbReference>
<dbReference type="PIRSF" id="PIRSF016557">
    <property type="entry name" value="Caps_synth_CpsB"/>
    <property type="match status" value="1"/>
</dbReference>
<dbReference type="AlphaFoldDB" id="A0A413VXK1"/>
<evidence type="ECO:0000256" key="3">
    <source>
        <dbReference type="ARBA" id="ARBA00022801"/>
    </source>
</evidence>
<dbReference type="SUPFAM" id="SSF89550">
    <property type="entry name" value="PHP domain-like"/>
    <property type="match status" value="1"/>
</dbReference>
<dbReference type="InterPro" id="IPR016667">
    <property type="entry name" value="Caps_polysacc_synth_CpsB/CapC"/>
</dbReference>
<proteinExistence type="inferred from homology"/>
<keyword evidence="3" id="KW-0378">Hydrolase</keyword>
<dbReference type="EMBL" id="QSGO01000001">
    <property type="protein sequence ID" value="RHB38303.1"/>
    <property type="molecule type" value="Genomic_DNA"/>
</dbReference>
<reference evidence="5 6" key="1">
    <citation type="submission" date="2018-08" db="EMBL/GenBank/DDBJ databases">
        <title>A genome reference for cultivated species of the human gut microbiota.</title>
        <authorList>
            <person name="Zou Y."/>
            <person name="Xue W."/>
            <person name="Luo G."/>
        </authorList>
    </citation>
    <scope>NUCLEOTIDE SEQUENCE [LARGE SCALE GENOMIC DNA]</scope>
    <source>
        <strain evidence="5 6">AM40-30BH</strain>
    </source>
</reference>
<dbReference type="GO" id="GO:0030145">
    <property type="term" value="F:manganese ion binding"/>
    <property type="evidence" value="ECO:0007669"/>
    <property type="project" value="InterPro"/>
</dbReference>
<comment type="similarity">
    <text evidence="1">Belongs to the metallo-dependent hydrolases superfamily. CpsB/CapC family.</text>
</comment>
<evidence type="ECO:0000256" key="1">
    <source>
        <dbReference type="ARBA" id="ARBA00005750"/>
    </source>
</evidence>
<dbReference type="PANTHER" id="PTHR39181:SF1">
    <property type="entry name" value="TYROSINE-PROTEIN PHOSPHATASE YWQE"/>
    <property type="match status" value="1"/>
</dbReference>
<dbReference type="Proteomes" id="UP000284379">
    <property type="component" value="Unassembled WGS sequence"/>
</dbReference>
<dbReference type="Gene3D" id="3.20.20.140">
    <property type="entry name" value="Metal-dependent hydrolases"/>
    <property type="match status" value="1"/>
</dbReference>
<comment type="catalytic activity">
    <reaction evidence="4">
        <text>O-phospho-L-tyrosyl-[protein] + H2O = L-tyrosyl-[protein] + phosphate</text>
        <dbReference type="Rhea" id="RHEA:10684"/>
        <dbReference type="Rhea" id="RHEA-COMP:10136"/>
        <dbReference type="Rhea" id="RHEA-COMP:20101"/>
        <dbReference type="ChEBI" id="CHEBI:15377"/>
        <dbReference type="ChEBI" id="CHEBI:43474"/>
        <dbReference type="ChEBI" id="CHEBI:46858"/>
        <dbReference type="ChEBI" id="CHEBI:61978"/>
        <dbReference type="EC" id="3.1.3.48"/>
    </reaction>
</comment>
<evidence type="ECO:0000313" key="6">
    <source>
        <dbReference type="Proteomes" id="UP000284379"/>
    </source>
</evidence>
<dbReference type="EC" id="3.1.3.48" evidence="2"/>
<protein>
    <recommendedName>
        <fullName evidence="2">protein-tyrosine-phosphatase</fullName>
        <ecNumber evidence="2">3.1.3.48</ecNumber>
    </recommendedName>
</protein>
<dbReference type="PANTHER" id="PTHR39181">
    <property type="entry name" value="TYROSINE-PROTEIN PHOSPHATASE YWQE"/>
    <property type="match status" value="1"/>
</dbReference>
<dbReference type="Pfam" id="PF19567">
    <property type="entry name" value="CpsB_CapC"/>
    <property type="match status" value="1"/>
</dbReference>
<gene>
    <name evidence="5" type="ORF">DW888_00315</name>
</gene>
<sequence length="240" mass="27523">MFSWLSSETNILKSGLLKGMTDVHAHLLPGVDDGMASVEESLAAIEYLYEIGVRRIFLTPHIMEDIIENHPDFLQKRFEEFCKKNKSPVELRLAGEYMLDTGFKKQTEEGLLTLGDCHVLVETSYLSAPPDLRHMLYELQVSGYKPIIAHPERYLYMREEELVALKKNGCKFQLNLMSLAGIYGKRVLQRSQVLLKAGFYDFAGSDLHHLEIYMDALSRIRLSRSQQQLVKTLIDNNNLL</sequence>
<evidence type="ECO:0000256" key="4">
    <source>
        <dbReference type="ARBA" id="ARBA00051722"/>
    </source>
</evidence>
<comment type="caution">
    <text evidence="5">The sequence shown here is derived from an EMBL/GenBank/DDBJ whole genome shotgun (WGS) entry which is preliminary data.</text>
</comment>
<evidence type="ECO:0000313" key="5">
    <source>
        <dbReference type="EMBL" id="RHB38303.1"/>
    </source>
</evidence>
<name>A0A413VXK1_9BACE</name>
<accession>A0A413VXK1</accession>
<organism evidence="5 6">
    <name type="scientific">Bacteroides nordii</name>
    <dbReference type="NCBI Taxonomy" id="291645"/>
    <lineage>
        <taxon>Bacteria</taxon>
        <taxon>Pseudomonadati</taxon>
        <taxon>Bacteroidota</taxon>
        <taxon>Bacteroidia</taxon>
        <taxon>Bacteroidales</taxon>
        <taxon>Bacteroidaceae</taxon>
        <taxon>Bacteroides</taxon>
    </lineage>
</organism>